<proteinExistence type="predicted"/>
<accession>A0A450YEB6</accession>
<protein>
    <submittedName>
        <fullName evidence="1">Uncharacterized protein</fullName>
    </submittedName>
</protein>
<organism evidence="1">
    <name type="scientific">Candidatus Kentrum sp. TC</name>
    <dbReference type="NCBI Taxonomy" id="2126339"/>
    <lineage>
        <taxon>Bacteria</taxon>
        <taxon>Pseudomonadati</taxon>
        <taxon>Pseudomonadota</taxon>
        <taxon>Gammaproteobacteria</taxon>
        <taxon>Candidatus Kentrum</taxon>
    </lineage>
</organism>
<evidence type="ECO:0000313" key="1">
    <source>
        <dbReference type="EMBL" id="VFK39869.1"/>
    </source>
</evidence>
<reference evidence="1" key="1">
    <citation type="submission" date="2019-02" db="EMBL/GenBank/DDBJ databases">
        <authorList>
            <person name="Gruber-Vodicka R. H."/>
            <person name="Seah K. B. B."/>
        </authorList>
    </citation>
    <scope>NUCLEOTIDE SEQUENCE</scope>
    <source>
        <strain evidence="1">BECK_BZ125</strain>
    </source>
</reference>
<gene>
    <name evidence="1" type="ORF">BECKTC1821E_GA0114239_100577</name>
</gene>
<name>A0A450YEB6_9GAMM</name>
<dbReference type="EMBL" id="CAADFT010000005">
    <property type="protein sequence ID" value="VFK39869.1"/>
    <property type="molecule type" value="Genomic_DNA"/>
</dbReference>
<dbReference type="AlphaFoldDB" id="A0A450YEB6"/>
<sequence>MNRSLFAEGRKYTFRDYFDFNHPTEEIAAALGYSLDTKILHFPDPGNIDKAETTQLKERFYEILPKIAMNSEMAKRDFMIAPILWAVIRHVEARINVEYPIAFDDKLSGSLDYLIRSRQRLIVIEAKKGDLDRGFNQLAAELIALDKTEGKDIPISLYGAISIGELWRFGILNRSESSIYRDLHTYRAPEDLERILEITIGILRN</sequence>